<evidence type="ECO:0000313" key="3">
    <source>
        <dbReference type="Proteomes" id="UP000556620"/>
    </source>
</evidence>
<proteinExistence type="predicted"/>
<evidence type="ECO:0000256" key="1">
    <source>
        <dbReference type="SAM" id="Phobius"/>
    </source>
</evidence>
<organism evidence="2 3">
    <name type="scientific">Pseudomonas juntendi</name>
    <dbReference type="NCBI Taxonomy" id="2666183"/>
    <lineage>
        <taxon>Bacteria</taxon>
        <taxon>Pseudomonadati</taxon>
        <taxon>Pseudomonadota</taxon>
        <taxon>Gammaproteobacteria</taxon>
        <taxon>Pseudomonadales</taxon>
        <taxon>Pseudomonadaceae</taxon>
        <taxon>Pseudomonas</taxon>
    </lineage>
</organism>
<gene>
    <name evidence="2" type="ORF">H4C44_07280</name>
</gene>
<dbReference type="EMBL" id="JACGCU010000008">
    <property type="protein sequence ID" value="MBA6058970.1"/>
    <property type="molecule type" value="Genomic_DNA"/>
</dbReference>
<feature type="transmembrane region" description="Helical" evidence="1">
    <location>
        <begin position="27"/>
        <end position="47"/>
    </location>
</feature>
<sequence>MKTGYGAITALLGGALAAQLAMVGVYMSSPAFWTIFGTALAMGGVFYKWGDEL</sequence>
<accession>A0A7W2PS90</accession>
<reference evidence="2 3" key="1">
    <citation type="submission" date="2020-07" db="EMBL/GenBank/DDBJ databases">
        <title>Diversity of carbapenemase encoding genes among Pseudomonas putida group clinical isolates in a tertiary Brazilian hospital.</title>
        <authorList>
            <person name="Alberto-Lei F."/>
            <person name="Nodari C.S."/>
            <person name="Streling A.P."/>
            <person name="Paulino J.T."/>
            <person name="Bessa-Neto F.O."/>
            <person name="Cayo R."/>
            <person name="Gales A.C."/>
        </authorList>
    </citation>
    <scope>NUCLEOTIDE SEQUENCE [LARGE SCALE GENOMIC DNA]</scope>
    <source>
        <strain evidence="2 3">14535</strain>
    </source>
</reference>
<keyword evidence="1" id="KW-1133">Transmembrane helix</keyword>
<protein>
    <submittedName>
        <fullName evidence="2">Uncharacterized protein</fullName>
    </submittedName>
</protein>
<dbReference type="AlphaFoldDB" id="A0A7W2PS90"/>
<evidence type="ECO:0000313" key="2">
    <source>
        <dbReference type="EMBL" id="MBA6058970.1"/>
    </source>
</evidence>
<comment type="caution">
    <text evidence="2">The sequence shown here is derived from an EMBL/GenBank/DDBJ whole genome shotgun (WGS) entry which is preliminary data.</text>
</comment>
<dbReference type="Proteomes" id="UP000556620">
    <property type="component" value="Unassembled WGS sequence"/>
</dbReference>
<keyword evidence="1" id="KW-0812">Transmembrane</keyword>
<name>A0A7W2PS90_9PSED</name>
<keyword evidence="1" id="KW-0472">Membrane</keyword>
<dbReference type="RefSeq" id="WP_182365719.1">
    <property type="nucleotide sequence ID" value="NZ_JACGCU010000008.1"/>
</dbReference>